<proteinExistence type="predicted"/>
<gene>
    <name evidence="1" type="ORF">FNV44_05760</name>
</gene>
<evidence type="ECO:0000313" key="1">
    <source>
        <dbReference type="EMBL" id="TRX99210.1"/>
    </source>
</evidence>
<organism evidence="1 2">
    <name type="scientific">Acholeplasma laidlawii</name>
    <dbReference type="NCBI Taxonomy" id="2148"/>
    <lineage>
        <taxon>Bacteria</taxon>
        <taxon>Bacillati</taxon>
        <taxon>Mycoplasmatota</taxon>
        <taxon>Mollicutes</taxon>
        <taxon>Acholeplasmatales</taxon>
        <taxon>Acholeplasmataceae</taxon>
        <taxon>Acholeplasma</taxon>
    </lineage>
</organism>
<dbReference type="EMBL" id="VKID01000002">
    <property type="protein sequence ID" value="TRX99210.1"/>
    <property type="molecule type" value="Genomic_DNA"/>
</dbReference>
<dbReference type="RefSeq" id="WP_012243170.1">
    <property type="nucleotide sequence ID" value="NZ_JACAOE010000002.1"/>
</dbReference>
<dbReference type="Proteomes" id="UP000315938">
    <property type="component" value="Unassembled WGS sequence"/>
</dbReference>
<evidence type="ECO:0000313" key="2">
    <source>
        <dbReference type="Proteomes" id="UP000315938"/>
    </source>
</evidence>
<name>A0A553IG81_ACHLA</name>
<protein>
    <submittedName>
        <fullName evidence="1">Uncharacterized protein</fullName>
    </submittedName>
</protein>
<reference evidence="1 2" key="1">
    <citation type="submission" date="2019-07" db="EMBL/GenBank/DDBJ databases">
        <title>Genome sequence of Acholeplasma laidlawii strain with increased resistance to erythromycin.</title>
        <authorList>
            <person name="Medvedeva E.S."/>
            <person name="Baranova N.B."/>
            <person name="Siniagina M.N."/>
            <person name="Mouzykantov A."/>
            <person name="Chernova O.A."/>
            <person name="Chernov V.M."/>
        </authorList>
    </citation>
    <scope>NUCLEOTIDE SEQUENCE [LARGE SCALE GENOMIC DNA]</scope>
    <source>
        <strain evidence="1 2">PG8REry</strain>
    </source>
</reference>
<dbReference type="GeneID" id="41339378"/>
<accession>A0A553IG81</accession>
<comment type="caution">
    <text evidence="1">The sequence shown here is derived from an EMBL/GenBank/DDBJ whole genome shotgun (WGS) entry which is preliminary data.</text>
</comment>
<dbReference type="AlphaFoldDB" id="A0A553IG81"/>
<sequence length="104" mass="11903">MGKIEFKRDKKFMNALVPVYIYLDDHYVGVINNGEIVSRTTDKTLVTCFLTWGVSTDPKGVIRQSEKVKINTTNHVRVLVRSKYSIRHGGTFHLELGTYNIELS</sequence>